<accession>A0A7Y4B2Q8</accession>
<dbReference type="AlphaFoldDB" id="A0A7Y4B2Q8"/>
<comment type="caution">
    <text evidence="3">The sequence shown here is derived from an EMBL/GenBank/DDBJ whole genome shotgun (WGS) entry which is preliminary data.</text>
</comment>
<dbReference type="EMBL" id="LOSN02000001">
    <property type="protein sequence ID" value="PNP27555.1"/>
    <property type="molecule type" value="Genomic_DNA"/>
</dbReference>
<sequence>MCPFPEKSQDITPINLKEVTPIESIDGKPREKQKQRKEKARLNSRAKFQNKRILSRSPWDRVCVCSISVTDQALETGLLAFTVLSQGANKFS</sequence>
<evidence type="ECO:0000256" key="1">
    <source>
        <dbReference type="SAM" id="MobiDB-lite"/>
    </source>
</evidence>
<reference evidence="2" key="3">
    <citation type="submission" date="2019-11" db="EMBL/GenBank/DDBJ databases">
        <authorList>
            <consortium name="PulseNet: The National Subtyping Network for Foodborne Disease Surveillance"/>
            <person name="Tarr C.L."/>
            <person name="Trees E."/>
            <person name="Katz L.S."/>
            <person name="Carleton-Romer H.A."/>
            <person name="Stroika S."/>
            <person name="Kucerova Z."/>
            <person name="Roache K.F."/>
            <person name="Sabol A.L."/>
            <person name="Besser J."/>
            <person name="Gerner-Smidt P."/>
        </authorList>
    </citation>
    <scope>NUCLEOTIDE SEQUENCE</scope>
    <source>
        <strain evidence="2">PNUSAV001129</strain>
    </source>
</reference>
<dbReference type="EMBL" id="AAXMUW010000011">
    <property type="protein sequence ID" value="EGQ9135038.1"/>
    <property type="molecule type" value="Genomic_DNA"/>
</dbReference>
<feature type="compositionally biased region" description="Basic residues" evidence="1">
    <location>
        <begin position="33"/>
        <end position="42"/>
    </location>
</feature>
<evidence type="ECO:0000313" key="3">
    <source>
        <dbReference type="EMBL" id="NOI09648.1"/>
    </source>
</evidence>
<feature type="region of interest" description="Disordered" evidence="1">
    <location>
        <begin position="1"/>
        <end position="42"/>
    </location>
</feature>
<reference evidence="3 6" key="2">
    <citation type="submission" date="2019-09" db="EMBL/GenBank/DDBJ databases">
        <title>Draft genome sequencing and comparative genomics of hatchery-associated Vibrios.</title>
        <authorList>
            <person name="Kehlet-Delgado H."/>
            <person name="Mueller R.S."/>
        </authorList>
    </citation>
    <scope>NUCLEOTIDE SEQUENCE [LARGE SCALE GENOMIC DNA]</scope>
    <source>
        <strain evidence="3 6">081416A</strain>
    </source>
</reference>
<evidence type="ECO:0000313" key="6">
    <source>
        <dbReference type="Proteomes" id="UP000532247"/>
    </source>
</evidence>
<evidence type="ECO:0000313" key="4">
    <source>
        <dbReference type="EMBL" id="PNP27555.1"/>
    </source>
</evidence>
<gene>
    <name evidence="4" type="ORF">AL553_014435</name>
    <name evidence="3" type="ORF">F0254_12295</name>
    <name evidence="2" type="ORF">GHY86_07675</name>
</gene>
<evidence type="ECO:0000313" key="2">
    <source>
        <dbReference type="EMBL" id="EGQ9135038.1"/>
    </source>
</evidence>
<dbReference type="EMBL" id="VTYF01000006">
    <property type="protein sequence ID" value="NOI09648.1"/>
    <property type="molecule type" value="Genomic_DNA"/>
</dbReference>
<organism evidence="3 6">
    <name type="scientific">Vibrio alginolyticus</name>
    <dbReference type="NCBI Taxonomy" id="663"/>
    <lineage>
        <taxon>Bacteria</taxon>
        <taxon>Pseudomonadati</taxon>
        <taxon>Pseudomonadota</taxon>
        <taxon>Gammaproteobacteria</taxon>
        <taxon>Vibrionales</taxon>
        <taxon>Vibrionaceae</taxon>
        <taxon>Vibrio</taxon>
    </lineage>
</organism>
<reference evidence="4 5" key="1">
    <citation type="submission" date="2017-12" db="EMBL/GenBank/DDBJ databases">
        <title>FDA dAtabase for Regulatory Grade micrObial Sequences (FDA-ARGOS): Supporting development and validation of Infectious Disease Dx tests.</title>
        <authorList>
            <person name="Hoffmann M."/>
            <person name="Allard M."/>
            <person name="Evans P."/>
            <person name="Brown E."/>
            <person name="Tallon L.J."/>
            <person name="Sadzewicz L."/>
            <person name="Sengamalay N."/>
            <person name="Ott S."/>
            <person name="Godinez A."/>
            <person name="Nagaraj S."/>
            <person name="Vavikolanu K."/>
            <person name="Aluvathingal J."/>
            <person name="Nadendla S."/>
            <person name="Hobson J."/>
            <person name="Sichtig H."/>
        </authorList>
    </citation>
    <scope>NUCLEOTIDE SEQUENCE [LARGE SCALE GENOMIC DNA]</scope>
    <source>
        <strain evidence="5">ATCC 17749</strain>
        <strain evidence="4">FDAARGOS_97</strain>
    </source>
</reference>
<dbReference type="Proteomes" id="UP000054316">
    <property type="component" value="Unassembled WGS sequence"/>
</dbReference>
<dbReference type="Proteomes" id="UP000532247">
    <property type="component" value="Unassembled WGS sequence"/>
</dbReference>
<evidence type="ECO:0000313" key="5">
    <source>
        <dbReference type="Proteomes" id="UP000054316"/>
    </source>
</evidence>
<name>A0A7Y4B2Q8_VIBAL</name>
<proteinExistence type="predicted"/>
<dbReference type="Proteomes" id="UP000714625">
    <property type="component" value="Unassembled WGS sequence"/>
</dbReference>
<protein>
    <submittedName>
        <fullName evidence="3">Erythronate-4-phosphate dehydrogenase</fullName>
    </submittedName>
</protein>
<keyword evidence="5" id="KW-1185">Reference proteome</keyword>